<proteinExistence type="predicted"/>
<feature type="domain" description="DUF6443" evidence="1">
    <location>
        <begin position="290"/>
        <end position="406"/>
    </location>
</feature>
<dbReference type="PANTHER" id="PTHR32305:SF15">
    <property type="entry name" value="PROTEIN RHSA-RELATED"/>
    <property type="match status" value="1"/>
</dbReference>
<protein>
    <submittedName>
        <fullName evidence="2">RHS repeat-associated core domain</fullName>
    </submittedName>
</protein>
<evidence type="ECO:0000259" key="1">
    <source>
        <dbReference type="Pfam" id="PF20041"/>
    </source>
</evidence>
<dbReference type="InterPro" id="IPR022385">
    <property type="entry name" value="Rhs_assc_core"/>
</dbReference>
<dbReference type="PANTHER" id="PTHR32305">
    <property type="match status" value="1"/>
</dbReference>
<evidence type="ECO:0000313" key="3">
    <source>
        <dbReference type="Proteomes" id="UP000254263"/>
    </source>
</evidence>
<gene>
    <name evidence="2" type="ORF">NCTC13100_00480</name>
</gene>
<dbReference type="InterPro" id="IPR045619">
    <property type="entry name" value="DUF6443"/>
</dbReference>
<sequence>MRARSLIRFAFGLLSVFLLLLLAQTPLWGQFTRPVTCDLYPSEPGVLLFTSVGQERTITLRGAAASPSGGTERLCPYRMQPSSYFRFTQLDGGRKLRIKLLRFQSEYGVSEPPAPEFIVFLSASDPRVELLRIPVRIRKEEGTELNGGDIGILSLGKYVYSEVIPIGQKPSLLSNQKPAFGGGSGEYRYQWQQSSIEPSLSIGDPSIGDGYDWQDVPGATDLSYAPPAQIRSAAFRRVVRQGERVSTSNVVTVYVRNPSTPNFPVDDPSPAPSVESRPSLEENHILMRTMQNEAGTVFRDRIVYHDGLGRPVQTVLSRQGGGDARKDLVSIRQYDSAGREGNEWLYTPVTATSPGGYVALSAFESSSRAFYADDAPYSTPIYEDSPLSRQVAYYGPGSLWRSAQSATHALPLGNTASGELRCALFRVSSPVSVERKGSYNPGELYVTQKKDEDGNVSYTFRDKLGQILLERQMNGSDPCDTYFVYDAFGNVRYVLPPEASARLSSDGVWADSHDVLSKYAYIYKYDGRRRCIEKKLPGNAAVQMRYDRCDRLIFVQDGVRRSREEWMFRLYDTFGRETVQGVCRMVSPPATDNTVVRTEYTGNGPLSGYRINLGLENCTVLRVNYYDDYAFLENLSSEARVNLEDRSVRGYGTVSRQTRGLRTGIRVYGVSSEKIDEISAIYYDVRGRVVQTHGNNHVSGFDDEYFYYGFTDRVLRRMLVHSSRGHVVQETYVYAYDAADRLTDVKHKVNSSGSVTLSHYIYDASGRLLEKHQGGGSAEKMRYACNVRGWLTGLRGRSFSQTLAYNADWGGLSAVNKRYNGNLSAMSWKVSGDSREREYRFIYDGLNRLTGSYYDERGVTGHVKGRFDELLTYDGGGNVVTLVRSGPLSSGGYGLTDDLVCSYTGNRLMDVSDRIPDSSVGVGATHFRDVRGNVSDYAYDENGNPLRDMNRGIASLTYNVLNLPERVTFSRGSVIENVYGYDGLNRATVYLCAGDTSRRDYAGSRIYDNGHLRFLLTEEGYVTFSGEVPRYHYYVKDHQGNNRLVLDERGVLEQVNHYYPFGGLFGAGLQSSSQPYRYNGKELERFEGLELYDYGARHYDPALGRWTTVDPSAEKYYAISPYAYCANNPVNMIDSDGRDSYLLVWFSKNNETGHAGIAVDNYKQQQIMDSKGKPILDSKGKPTYEMVKDGTMTYYDLWPNNPVGKTELQSNVKSDYSKGVIINSLSDLTTKDPTGSRSGNVSAEGRAADGIVQIGTTYTQDTKIQVYASNTANSGKAYNASSFNCSTFAESALKTVFPTLNASQYVKIPFPLNVIYKNTTVVAPNNLYNATMKLPNAKNISGPKSVVAKPYLEYYGK</sequence>
<organism evidence="2 3">
    <name type="scientific">Porphyromonas macacae</name>
    <dbReference type="NCBI Taxonomy" id="28115"/>
    <lineage>
        <taxon>Bacteria</taxon>
        <taxon>Pseudomonadati</taxon>
        <taxon>Bacteroidota</taxon>
        <taxon>Bacteroidia</taxon>
        <taxon>Bacteroidales</taxon>
        <taxon>Porphyromonadaceae</taxon>
        <taxon>Porphyromonas</taxon>
    </lineage>
</organism>
<dbReference type="InterPro" id="IPR050708">
    <property type="entry name" value="T6SS_VgrG/RHS"/>
</dbReference>
<dbReference type="Pfam" id="PF20041">
    <property type="entry name" value="DUF6443"/>
    <property type="match status" value="1"/>
</dbReference>
<dbReference type="EMBL" id="UGTI01000001">
    <property type="protein sequence ID" value="SUB77359.1"/>
    <property type="molecule type" value="Genomic_DNA"/>
</dbReference>
<dbReference type="Gene3D" id="2.180.10.10">
    <property type="entry name" value="RHS repeat-associated core"/>
    <property type="match status" value="1"/>
</dbReference>
<dbReference type="NCBIfam" id="TIGR03696">
    <property type="entry name" value="Rhs_assc_core"/>
    <property type="match status" value="1"/>
</dbReference>
<accession>A0A379DG76</accession>
<dbReference type="Proteomes" id="UP000254263">
    <property type="component" value="Unassembled WGS sequence"/>
</dbReference>
<name>A0A379DG76_9PORP</name>
<evidence type="ECO:0000313" key="2">
    <source>
        <dbReference type="EMBL" id="SUB77359.1"/>
    </source>
</evidence>
<reference evidence="2 3" key="1">
    <citation type="submission" date="2018-06" db="EMBL/GenBank/DDBJ databases">
        <authorList>
            <consortium name="Pathogen Informatics"/>
            <person name="Doyle S."/>
        </authorList>
    </citation>
    <scope>NUCLEOTIDE SEQUENCE [LARGE SCALE GENOMIC DNA]</scope>
    <source>
        <strain evidence="2 3">NCTC13100</strain>
    </source>
</reference>